<reference evidence="3" key="1">
    <citation type="submission" date="2023-10" db="EMBL/GenBank/DDBJ databases">
        <title>Genome assembly of Pristionchus species.</title>
        <authorList>
            <person name="Yoshida K."/>
            <person name="Sommer R.J."/>
        </authorList>
    </citation>
    <scope>NUCLEOTIDE SEQUENCE</scope>
    <source>
        <strain evidence="3">RS5133</strain>
    </source>
</reference>
<evidence type="ECO:0000256" key="2">
    <source>
        <dbReference type="SAM" id="MobiDB-lite"/>
    </source>
</evidence>
<feature type="non-terminal residue" evidence="3">
    <location>
        <position position="1"/>
    </location>
</feature>
<organism evidence="3 4">
    <name type="scientific">Pristionchus fissidentatus</name>
    <dbReference type="NCBI Taxonomy" id="1538716"/>
    <lineage>
        <taxon>Eukaryota</taxon>
        <taxon>Metazoa</taxon>
        <taxon>Ecdysozoa</taxon>
        <taxon>Nematoda</taxon>
        <taxon>Chromadorea</taxon>
        <taxon>Rhabditida</taxon>
        <taxon>Rhabditina</taxon>
        <taxon>Diplogasteromorpha</taxon>
        <taxon>Diplogasteroidea</taxon>
        <taxon>Neodiplogasteridae</taxon>
        <taxon>Pristionchus</taxon>
    </lineage>
</organism>
<gene>
    <name evidence="3" type="ORF">PFISCL1PPCAC_20753</name>
</gene>
<keyword evidence="1" id="KW-0175">Coiled coil</keyword>
<feature type="region of interest" description="Disordered" evidence="2">
    <location>
        <begin position="15"/>
        <end position="37"/>
    </location>
</feature>
<evidence type="ECO:0000256" key="1">
    <source>
        <dbReference type="SAM" id="Coils"/>
    </source>
</evidence>
<feature type="coiled-coil region" evidence="1">
    <location>
        <begin position="87"/>
        <end position="135"/>
    </location>
</feature>
<accession>A0AAV5WC15</accession>
<comment type="caution">
    <text evidence="3">The sequence shown here is derived from an EMBL/GenBank/DDBJ whole genome shotgun (WGS) entry which is preliminary data.</text>
</comment>
<evidence type="ECO:0000313" key="3">
    <source>
        <dbReference type="EMBL" id="GMT29456.1"/>
    </source>
</evidence>
<name>A0AAV5WC15_9BILA</name>
<dbReference type="Proteomes" id="UP001432322">
    <property type="component" value="Unassembled WGS sequence"/>
</dbReference>
<feature type="non-terminal residue" evidence="3">
    <location>
        <position position="146"/>
    </location>
</feature>
<protein>
    <submittedName>
        <fullName evidence="3">Uncharacterized protein</fullName>
    </submittedName>
</protein>
<sequence length="146" mass="16649">NRDSCPRFEWRSIGGYSTIQSRSTTSTMDPPRDNDEERVATPAIEMNELNLNDGDEDMEMDETALLAGAHYEPGAPILQQEVFVYNREELETKILDLDEELTSVKISLENVKRSKREADQKISLLEGEAAEKAKKARYELRKKKGL</sequence>
<dbReference type="AlphaFoldDB" id="A0AAV5WC15"/>
<dbReference type="EMBL" id="BTSY01000005">
    <property type="protein sequence ID" value="GMT29456.1"/>
    <property type="molecule type" value="Genomic_DNA"/>
</dbReference>
<evidence type="ECO:0000313" key="4">
    <source>
        <dbReference type="Proteomes" id="UP001432322"/>
    </source>
</evidence>
<keyword evidence="4" id="KW-1185">Reference proteome</keyword>
<proteinExistence type="predicted"/>
<feature type="compositionally biased region" description="Polar residues" evidence="2">
    <location>
        <begin position="15"/>
        <end position="28"/>
    </location>
</feature>